<dbReference type="EMBL" id="VTPC01090583">
    <property type="protein sequence ID" value="KAF2882908.1"/>
    <property type="molecule type" value="Genomic_DNA"/>
</dbReference>
<sequence length="157" mass="18100">MEERRKYKGHNPRKYADIDKIIRRRIREVKGKYVEAKCKENEEKKSKDDYLKTAESIIAANLSETPVLSRALADFGSEILICLLAVRGCGAEAMISIIKNLSSIPTRGAKAKHRRHAIVYRKTRGISWDSRLESRCGKEIEDDHEFLLKDDLQTLQR</sequence>
<accession>A0A8K0C946</accession>
<dbReference type="Proteomes" id="UP000801492">
    <property type="component" value="Unassembled WGS sequence"/>
</dbReference>
<reference evidence="1" key="1">
    <citation type="submission" date="2019-08" db="EMBL/GenBank/DDBJ databases">
        <title>The genome of the North American firefly Photinus pyralis.</title>
        <authorList>
            <consortium name="Photinus pyralis genome working group"/>
            <person name="Fallon T.R."/>
            <person name="Sander Lower S.E."/>
            <person name="Weng J.-K."/>
        </authorList>
    </citation>
    <scope>NUCLEOTIDE SEQUENCE</scope>
    <source>
        <strain evidence="1">TRF0915ILg1</strain>
        <tissue evidence="1">Whole body</tissue>
    </source>
</reference>
<proteinExistence type="predicted"/>
<dbReference type="AlphaFoldDB" id="A0A8K0C946"/>
<comment type="caution">
    <text evidence="1">The sequence shown here is derived from an EMBL/GenBank/DDBJ whole genome shotgun (WGS) entry which is preliminary data.</text>
</comment>
<keyword evidence="2" id="KW-1185">Reference proteome</keyword>
<evidence type="ECO:0000313" key="1">
    <source>
        <dbReference type="EMBL" id="KAF2882908.1"/>
    </source>
</evidence>
<name>A0A8K0C946_IGNLU</name>
<protein>
    <submittedName>
        <fullName evidence="1">Uncharacterized protein</fullName>
    </submittedName>
</protein>
<organism evidence="1 2">
    <name type="scientific">Ignelater luminosus</name>
    <name type="common">Cucubano</name>
    <name type="synonym">Pyrophorus luminosus</name>
    <dbReference type="NCBI Taxonomy" id="2038154"/>
    <lineage>
        <taxon>Eukaryota</taxon>
        <taxon>Metazoa</taxon>
        <taxon>Ecdysozoa</taxon>
        <taxon>Arthropoda</taxon>
        <taxon>Hexapoda</taxon>
        <taxon>Insecta</taxon>
        <taxon>Pterygota</taxon>
        <taxon>Neoptera</taxon>
        <taxon>Endopterygota</taxon>
        <taxon>Coleoptera</taxon>
        <taxon>Polyphaga</taxon>
        <taxon>Elateriformia</taxon>
        <taxon>Elateroidea</taxon>
        <taxon>Elateridae</taxon>
        <taxon>Agrypninae</taxon>
        <taxon>Pyrophorini</taxon>
        <taxon>Ignelater</taxon>
    </lineage>
</organism>
<evidence type="ECO:0000313" key="2">
    <source>
        <dbReference type="Proteomes" id="UP000801492"/>
    </source>
</evidence>
<gene>
    <name evidence="1" type="ORF">ILUMI_23262</name>
</gene>